<proteinExistence type="predicted"/>
<reference evidence="3" key="1">
    <citation type="journal article" date="2009" name="Genome Res.">
        <title>Comparative genomic analyses of the human fungal pathogens Coccidioides and their relatives.</title>
        <authorList>
            <person name="Sharpton T.J."/>
            <person name="Stajich J.E."/>
            <person name="Rounsley S.D."/>
            <person name="Gardner M.J."/>
            <person name="Wortman J.R."/>
            <person name="Jordar V.S."/>
            <person name="Maiti R."/>
            <person name="Kodira C.D."/>
            <person name="Neafsey D.E."/>
            <person name="Zeng Q."/>
            <person name="Hung C.-Y."/>
            <person name="McMahan C."/>
            <person name="Muszewska A."/>
            <person name="Grynberg M."/>
            <person name="Mandel M.A."/>
            <person name="Kellner E.M."/>
            <person name="Barker B.M."/>
            <person name="Galgiani J.N."/>
            <person name="Orbach M.J."/>
            <person name="Kirkland T.N."/>
            <person name="Cole G.T."/>
            <person name="Henn M.R."/>
            <person name="Birren B.W."/>
            <person name="Taylor J.W."/>
        </authorList>
    </citation>
    <scope>NUCLEOTIDE SEQUENCE [LARGE SCALE GENOMIC DNA]</scope>
    <source>
        <strain evidence="3">UAMH 1704</strain>
    </source>
</reference>
<dbReference type="eggNOG" id="ENOG502SQAM">
    <property type="taxonomic scope" value="Eukaryota"/>
</dbReference>
<feature type="compositionally biased region" description="Basic and acidic residues" evidence="1">
    <location>
        <begin position="218"/>
        <end position="241"/>
    </location>
</feature>
<feature type="region of interest" description="Disordered" evidence="1">
    <location>
        <begin position="176"/>
        <end position="247"/>
    </location>
</feature>
<dbReference type="Proteomes" id="UP000002058">
    <property type="component" value="Unassembled WGS sequence"/>
</dbReference>
<dbReference type="InParanoid" id="C4JSV3"/>
<feature type="region of interest" description="Disordered" evidence="1">
    <location>
        <begin position="313"/>
        <end position="382"/>
    </location>
</feature>
<name>C4JSV3_UNCRE</name>
<gene>
    <name evidence="2" type="ORF">UREG_05542</name>
</gene>
<feature type="compositionally biased region" description="Low complexity" evidence="1">
    <location>
        <begin position="22"/>
        <end position="33"/>
    </location>
</feature>
<feature type="region of interest" description="Disordered" evidence="1">
    <location>
        <begin position="1"/>
        <end position="55"/>
    </location>
</feature>
<sequence>MGIPLVWEPTASRAEQNSKPDSSAIARSSIRRQNAIRRPRRNYGTVESRARNGRGSSTRWYRAEAIGAFARQADRELGSRDLRGLRVNTSPTEDPAAQNLIPPIARTQLRPQLSEDHSSSSSLGRRMQISRDPYLMIEMPVPLDSYSSFPPTAPPVPSVRHAATATGHIAFTPRFAPAHPTGELSARSNTGSPSTTLDIPGSNNVPSFRGLGPRVVRRVTDRRSGRRQEVDGLGDRERSPAPDEDEMHDSWETLLTTITPDDQLPSLDSSFASATASASSALSRSSGLSNSVTSLHTPMSSILSDTLETFDFDREFPDGLPDGLPNCEFSSSDSDSDTEPESELDTSPARLAAGSAEEEESDQSDSSYDPAQIASDIVSSSSRLEQAQMIIELLAMRSDIPDEWWATAGLSRTLRRELGITNTETQNS</sequence>
<keyword evidence="3" id="KW-1185">Reference proteome</keyword>
<accession>C4JSV3</accession>
<evidence type="ECO:0000256" key="1">
    <source>
        <dbReference type="SAM" id="MobiDB-lite"/>
    </source>
</evidence>
<dbReference type="VEuPathDB" id="FungiDB:UREG_05542"/>
<evidence type="ECO:0000313" key="3">
    <source>
        <dbReference type="Proteomes" id="UP000002058"/>
    </source>
</evidence>
<dbReference type="HOGENOM" id="CLU_052049_0_0_1"/>
<dbReference type="OMA" id="EFLNPCD"/>
<dbReference type="RefSeq" id="XP_002584853.1">
    <property type="nucleotide sequence ID" value="XM_002584807.1"/>
</dbReference>
<dbReference type="EMBL" id="CH476617">
    <property type="protein sequence ID" value="EEP80700.1"/>
    <property type="molecule type" value="Genomic_DNA"/>
</dbReference>
<feature type="compositionally biased region" description="Polar residues" evidence="1">
    <location>
        <begin position="186"/>
        <end position="206"/>
    </location>
</feature>
<dbReference type="KEGG" id="ure:UREG_05542"/>
<feature type="compositionally biased region" description="Acidic residues" evidence="1">
    <location>
        <begin position="334"/>
        <end position="344"/>
    </location>
</feature>
<dbReference type="AlphaFoldDB" id="C4JSV3"/>
<protein>
    <submittedName>
        <fullName evidence="2">Uncharacterized protein</fullName>
    </submittedName>
</protein>
<evidence type="ECO:0000313" key="2">
    <source>
        <dbReference type="EMBL" id="EEP80700.1"/>
    </source>
</evidence>
<organism evidence="2 3">
    <name type="scientific">Uncinocarpus reesii (strain UAMH 1704)</name>
    <dbReference type="NCBI Taxonomy" id="336963"/>
    <lineage>
        <taxon>Eukaryota</taxon>
        <taxon>Fungi</taxon>
        <taxon>Dikarya</taxon>
        <taxon>Ascomycota</taxon>
        <taxon>Pezizomycotina</taxon>
        <taxon>Eurotiomycetes</taxon>
        <taxon>Eurotiomycetidae</taxon>
        <taxon>Onygenales</taxon>
        <taxon>Onygenaceae</taxon>
        <taxon>Uncinocarpus</taxon>
    </lineage>
</organism>
<dbReference type="GeneID" id="8443449"/>
<dbReference type="OrthoDB" id="3946700at2759"/>